<sequence length="213" mass="23855">GTESLDRFGRVRALDRKGAVGKDRRKSVARRFVLRLLTSQGSNGGRSGNLCSCSDKRTHESNVLKKKNDRHYNVVAVNRSVDRNHIDFIKIVISNNKEITITKVDIKFEVFHKVVQIPLSLSYGITIHKSQSTTCKNAMMDLRTSVSSDGQAYVGSSRVSTLKDLHLINFNPASVKANSGAIVEYNRLRSVFEAQLPQINSSEKKIVKIHDCR</sequence>
<gene>
    <name evidence="1" type="ORF">ALC56_07151</name>
</gene>
<evidence type="ECO:0000313" key="1">
    <source>
        <dbReference type="EMBL" id="KYN38474.1"/>
    </source>
</evidence>
<protein>
    <submittedName>
        <fullName evidence="1">DNA repair and recombination protein pif1, mitochondrial</fullName>
    </submittedName>
</protein>
<name>A0A151JWU4_9HYME</name>
<dbReference type="InterPro" id="IPR051055">
    <property type="entry name" value="PIF1_helicase"/>
</dbReference>
<dbReference type="Proteomes" id="UP000078541">
    <property type="component" value="Unassembled WGS sequence"/>
</dbReference>
<organism evidence="1 2">
    <name type="scientific">Trachymyrmex septentrionalis</name>
    <dbReference type="NCBI Taxonomy" id="34720"/>
    <lineage>
        <taxon>Eukaryota</taxon>
        <taxon>Metazoa</taxon>
        <taxon>Ecdysozoa</taxon>
        <taxon>Arthropoda</taxon>
        <taxon>Hexapoda</taxon>
        <taxon>Insecta</taxon>
        <taxon>Pterygota</taxon>
        <taxon>Neoptera</taxon>
        <taxon>Endopterygota</taxon>
        <taxon>Hymenoptera</taxon>
        <taxon>Apocrita</taxon>
        <taxon>Aculeata</taxon>
        <taxon>Formicoidea</taxon>
        <taxon>Formicidae</taxon>
        <taxon>Myrmicinae</taxon>
        <taxon>Trachymyrmex</taxon>
    </lineage>
</organism>
<proteinExistence type="predicted"/>
<dbReference type="SUPFAM" id="SSF52540">
    <property type="entry name" value="P-loop containing nucleoside triphosphate hydrolases"/>
    <property type="match status" value="1"/>
</dbReference>
<dbReference type="InterPro" id="IPR027417">
    <property type="entry name" value="P-loop_NTPase"/>
</dbReference>
<dbReference type="STRING" id="34720.A0A151JWU4"/>
<dbReference type="AlphaFoldDB" id="A0A151JWU4"/>
<reference evidence="1 2" key="1">
    <citation type="submission" date="2016-03" db="EMBL/GenBank/DDBJ databases">
        <title>Trachymyrmex septentrionalis WGS genome.</title>
        <authorList>
            <person name="Nygaard S."/>
            <person name="Hu H."/>
            <person name="Boomsma J."/>
            <person name="Zhang G."/>
        </authorList>
    </citation>
    <scope>NUCLEOTIDE SEQUENCE [LARGE SCALE GENOMIC DNA]</scope>
    <source>
        <strain evidence="1">Tsep2-gDNA-1</strain>
        <tissue evidence="1">Whole body</tissue>
    </source>
</reference>
<dbReference type="PANTHER" id="PTHR47642">
    <property type="entry name" value="ATP-DEPENDENT DNA HELICASE"/>
    <property type="match status" value="1"/>
</dbReference>
<dbReference type="EMBL" id="KQ981665">
    <property type="protein sequence ID" value="KYN38474.1"/>
    <property type="molecule type" value="Genomic_DNA"/>
</dbReference>
<evidence type="ECO:0000313" key="2">
    <source>
        <dbReference type="Proteomes" id="UP000078541"/>
    </source>
</evidence>
<accession>A0A151JWU4</accession>
<keyword evidence="2" id="KW-1185">Reference proteome</keyword>
<feature type="non-terminal residue" evidence="1">
    <location>
        <position position="1"/>
    </location>
</feature>